<accession>A0A0F9Z793</accession>
<dbReference type="AlphaFoldDB" id="A0A0F9Z793"/>
<dbReference type="GeneID" id="36319647"/>
<dbReference type="RefSeq" id="XP_024329531.1">
    <property type="nucleotide sequence ID" value="XM_024474720.1"/>
</dbReference>
<gene>
    <name evidence="1" type="ORF">AAJ76_2310001308</name>
</gene>
<reference evidence="1 2" key="1">
    <citation type="journal article" date="2015" name="Environ. Microbiol.">
        <title>Genome analyses suggest the presence of polyploidy and recent human-driven expansions in eight global populations of the honeybee pathogen Nosema ceranae.</title>
        <authorList>
            <person name="Pelin A."/>
            <person name="Selman M."/>
            <person name="Aris-Brosou S."/>
            <person name="Farinelli L."/>
            <person name="Corradi N."/>
        </authorList>
    </citation>
    <scope>NUCLEOTIDE SEQUENCE [LARGE SCALE GENOMIC DNA]</scope>
    <source>
        <strain evidence="1 2">PA08 1199</strain>
    </source>
</reference>
<dbReference type="Proteomes" id="UP000034350">
    <property type="component" value="Unassembled WGS sequence"/>
</dbReference>
<sequence length="50" mass="5944">MYLAYCLAGIMLVRVKIDVQGSTRNSIHMFEMEYCVYVCYKYLEKNLNIL</sequence>
<dbReference type="EMBL" id="JPQZ01000231">
    <property type="protein sequence ID" value="KKO73789.1"/>
    <property type="molecule type" value="Genomic_DNA"/>
</dbReference>
<evidence type="ECO:0000313" key="2">
    <source>
        <dbReference type="Proteomes" id="UP000034350"/>
    </source>
</evidence>
<protein>
    <submittedName>
        <fullName evidence="1">Uncharacterized protein</fullName>
    </submittedName>
</protein>
<evidence type="ECO:0000313" key="1">
    <source>
        <dbReference type="EMBL" id="KKO73789.1"/>
    </source>
</evidence>
<organism evidence="1 2">
    <name type="scientific">Vairimorpha ceranae</name>
    <dbReference type="NCBI Taxonomy" id="40302"/>
    <lineage>
        <taxon>Eukaryota</taxon>
        <taxon>Fungi</taxon>
        <taxon>Fungi incertae sedis</taxon>
        <taxon>Microsporidia</taxon>
        <taxon>Nosematidae</taxon>
        <taxon>Vairimorpha</taxon>
    </lineage>
</organism>
<proteinExistence type="predicted"/>
<keyword evidence="2" id="KW-1185">Reference proteome</keyword>
<name>A0A0F9Z793_9MICR</name>
<dbReference type="VEuPathDB" id="MicrosporidiaDB:AAJ76_2310001308"/>
<comment type="caution">
    <text evidence="1">The sequence shown here is derived from an EMBL/GenBank/DDBJ whole genome shotgun (WGS) entry which is preliminary data.</text>
</comment>